<dbReference type="Gene3D" id="3.60.120.10">
    <property type="entry name" value="Anthranilate synthase"/>
    <property type="match status" value="1"/>
</dbReference>
<dbReference type="SUPFAM" id="SSF56322">
    <property type="entry name" value="ADC synthase"/>
    <property type="match status" value="1"/>
</dbReference>
<dbReference type="EMBL" id="BSVB01000001">
    <property type="protein sequence ID" value="GMA96559.1"/>
    <property type="molecule type" value="Genomic_DNA"/>
</dbReference>
<dbReference type="PANTHER" id="PTHR11236:SF18">
    <property type="entry name" value="AMINODEOXYCHORISMATE SYNTHASE"/>
    <property type="match status" value="1"/>
</dbReference>
<evidence type="ECO:0000256" key="1">
    <source>
        <dbReference type="SAM" id="MobiDB-lite"/>
    </source>
</evidence>
<keyword evidence="4" id="KW-1185">Reference proteome</keyword>
<dbReference type="InterPro" id="IPR015890">
    <property type="entry name" value="Chorismate_C"/>
</dbReference>
<feature type="domain" description="Chorismate-utilising enzyme C-terminal" evidence="2">
    <location>
        <begin position="30"/>
        <end position="203"/>
    </location>
</feature>
<dbReference type="PANTHER" id="PTHR11236">
    <property type="entry name" value="AMINOBENZOATE/ANTHRANILATE SYNTHASE"/>
    <property type="match status" value="1"/>
</dbReference>
<reference evidence="4" key="1">
    <citation type="journal article" date="2019" name="Int. J. Syst. Evol. Microbiol.">
        <title>The Global Catalogue of Microorganisms (GCM) 10K type strain sequencing project: providing services to taxonomists for standard genome sequencing and annotation.</title>
        <authorList>
            <consortium name="The Broad Institute Genomics Platform"/>
            <consortium name="The Broad Institute Genome Sequencing Center for Infectious Disease"/>
            <person name="Wu L."/>
            <person name="Ma J."/>
        </authorList>
    </citation>
    <scope>NUCLEOTIDE SEQUENCE [LARGE SCALE GENOMIC DNA]</scope>
    <source>
        <strain evidence="4">NBRC 108894</strain>
    </source>
</reference>
<feature type="region of interest" description="Disordered" evidence="1">
    <location>
        <begin position="1"/>
        <end position="25"/>
    </location>
</feature>
<evidence type="ECO:0000313" key="3">
    <source>
        <dbReference type="EMBL" id="GMA96559.1"/>
    </source>
</evidence>
<organism evidence="3 4">
    <name type="scientific">Pseudolysinimonas kribbensis</name>
    <dbReference type="NCBI Taxonomy" id="433641"/>
    <lineage>
        <taxon>Bacteria</taxon>
        <taxon>Bacillati</taxon>
        <taxon>Actinomycetota</taxon>
        <taxon>Actinomycetes</taxon>
        <taxon>Micrococcales</taxon>
        <taxon>Microbacteriaceae</taxon>
        <taxon>Pseudolysinimonas</taxon>
    </lineage>
</organism>
<proteinExistence type="predicted"/>
<feature type="compositionally biased region" description="Pro residues" evidence="1">
    <location>
        <begin position="1"/>
        <end position="15"/>
    </location>
</feature>
<dbReference type="Pfam" id="PF00425">
    <property type="entry name" value="Chorismate_bind"/>
    <property type="match status" value="1"/>
</dbReference>
<protein>
    <recommendedName>
        <fullName evidence="2">Chorismate-utilising enzyme C-terminal domain-containing protein</fullName>
    </recommendedName>
</protein>
<comment type="caution">
    <text evidence="3">The sequence shown here is derived from an EMBL/GenBank/DDBJ whole genome shotgun (WGS) entry which is preliminary data.</text>
</comment>
<gene>
    <name evidence="3" type="ORF">GCM10025881_33830</name>
</gene>
<evidence type="ECO:0000259" key="2">
    <source>
        <dbReference type="Pfam" id="PF00425"/>
    </source>
</evidence>
<evidence type="ECO:0000313" key="4">
    <source>
        <dbReference type="Proteomes" id="UP001157034"/>
    </source>
</evidence>
<name>A0ABQ6KCM4_9MICO</name>
<dbReference type="PRINTS" id="PR00095">
    <property type="entry name" value="ANTSNTHASEI"/>
</dbReference>
<feature type="compositionally biased region" description="Basic and acidic residues" evidence="1">
    <location>
        <begin position="16"/>
        <end position="25"/>
    </location>
</feature>
<dbReference type="Proteomes" id="UP001157034">
    <property type="component" value="Unassembled WGS sequence"/>
</dbReference>
<dbReference type="InterPro" id="IPR019999">
    <property type="entry name" value="Anth_synth_I-like"/>
</dbReference>
<sequence>MVESPGPPTGAAPPPARHESPTVTRRDTDAAYLAKIAAAQEAILRGDAYLLCLTTDYRVDGPIDPLETYLALRSSSATGRGGILRTGGVTLLSATPERFLEVADGIVRTRPIKGTRRRDADPAEDARLAAELLADEKERAENVMIVDLMRNDLGKVCAPGTVRVPELLAVETHPQVHQLVSTVEGPWPRAVTRSTPSRRAFPPAR</sequence>
<dbReference type="InterPro" id="IPR005801">
    <property type="entry name" value="ADC_synthase"/>
</dbReference>
<accession>A0ABQ6KCM4</accession>